<evidence type="ECO:0000313" key="1">
    <source>
        <dbReference type="EMBL" id="KAI3695652.1"/>
    </source>
</evidence>
<reference evidence="1 2" key="2">
    <citation type="journal article" date="2022" name="Mol. Ecol. Resour.">
        <title>The genomes of chicory, endive, great burdock and yacon provide insights into Asteraceae paleo-polyploidization history and plant inulin production.</title>
        <authorList>
            <person name="Fan W."/>
            <person name="Wang S."/>
            <person name="Wang H."/>
            <person name="Wang A."/>
            <person name="Jiang F."/>
            <person name="Liu H."/>
            <person name="Zhao H."/>
            <person name="Xu D."/>
            <person name="Zhang Y."/>
        </authorList>
    </citation>
    <scope>NUCLEOTIDE SEQUENCE [LARGE SCALE GENOMIC DNA]</scope>
    <source>
        <strain evidence="2">cv. Yunnan</strain>
        <tissue evidence="1">Leaves</tissue>
    </source>
</reference>
<reference evidence="2" key="1">
    <citation type="journal article" date="2022" name="Mol. Ecol. Resour.">
        <title>The genomes of chicory, endive, great burdock and yacon provide insights into Asteraceae palaeo-polyploidization history and plant inulin production.</title>
        <authorList>
            <person name="Fan W."/>
            <person name="Wang S."/>
            <person name="Wang H."/>
            <person name="Wang A."/>
            <person name="Jiang F."/>
            <person name="Liu H."/>
            <person name="Zhao H."/>
            <person name="Xu D."/>
            <person name="Zhang Y."/>
        </authorList>
    </citation>
    <scope>NUCLEOTIDE SEQUENCE [LARGE SCALE GENOMIC DNA]</scope>
    <source>
        <strain evidence="2">cv. Yunnan</strain>
    </source>
</reference>
<protein>
    <submittedName>
        <fullName evidence="1">Uncharacterized protein</fullName>
    </submittedName>
</protein>
<dbReference type="EMBL" id="CM042043">
    <property type="protein sequence ID" value="KAI3695652.1"/>
    <property type="molecule type" value="Genomic_DNA"/>
</dbReference>
<dbReference type="Proteomes" id="UP001056120">
    <property type="component" value="Linkage Group LG26"/>
</dbReference>
<evidence type="ECO:0000313" key="2">
    <source>
        <dbReference type="Proteomes" id="UP001056120"/>
    </source>
</evidence>
<sequence>MENTYLRSRLLTLIVFINFSFQVSTATASQVAAMFVFGDSLTDNGNNNYLNSLAKANYDPYGIDFAQAFASGRFSNGNTIIDYLGDFLGLPFLPAYANPDATGRSIMQGVNYASASAGILEETGRNLGERISFRQQVENFASNLEQLKNEMKGEQLSQYLRKSLAVVIMGSNDYINNYLLTSFYATSYIYPPTTFTNLLIQQYTKQILALYSLGLRKFLIAGIGPLGCIPNQLANNFAPPGKCASLANDLAVMFNTQLRSLVNQLNTNYTDAIFVYGNTYGAVSDIITNSNSYGFTVTDRGCCGIGRNQGQITCLPFSAPCINRDQHVFWDAFHPTQAANRILAEKAYNGPPSDCYPMNVKQMAEL</sequence>
<proteinExistence type="predicted"/>
<accession>A0ACB8ZDH7</accession>
<comment type="caution">
    <text evidence="1">The sequence shown here is derived from an EMBL/GenBank/DDBJ whole genome shotgun (WGS) entry which is preliminary data.</text>
</comment>
<organism evidence="1 2">
    <name type="scientific">Smallanthus sonchifolius</name>
    <dbReference type="NCBI Taxonomy" id="185202"/>
    <lineage>
        <taxon>Eukaryota</taxon>
        <taxon>Viridiplantae</taxon>
        <taxon>Streptophyta</taxon>
        <taxon>Embryophyta</taxon>
        <taxon>Tracheophyta</taxon>
        <taxon>Spermatophyta</taxon>
        <taxon>Magnoliopsida</taxon>
        <taxon>eudicotyledons</taxon>
        <taxon>Gunneridae</taxon>
        <taxon>Pentapetalae</taxon>
        <taxon>asterids</taxon>
        <taxon>campanulids</taxon>
        <taxon>Asterales</taxon>
        <taxon>Asteraceae</taxon>
        <taxon>Asteroideae</taxon>
        <taxon>Heliantheae alliance</taxon>
        <taxon>Millerieae</taxon>
        <taxon>Smallanthus</taxon>
    </lineage>
</organism>
<name>A0ACB8ZDH7_9ASTR</name>
<gene>
    <name evidence="1" type="ORF">L1987_78651</name>
</gene>
<keyword evidence="2" id="KW-1185">Reference proteome</keyword>